<reference evidence="3 4" key="1">
    <citation type="submission" date="2017-04" db="EMBL/GenBank/DDBJ databases">
        <title>Draft genome of the yeast Clavispora lusitaniae type strain CBS 6936.</title>
        <authorList>
            <person name="Durrens P."/>
            <person name="Klopp C."/>
            <person name="Biteau N."/>
            <person name="Fitton-Ouhabi V."/>
            <person name="Dementhon K."/>
            <person name="Accoceberry I."/>
            <person name="Sherman D.J."/>
            <person name="Noel T."/>
        </authorList>
    </citation>
    <scope>NUCLEOTIDE SEQUENCE [LARGE SCALE GENOMIC DNA]</scope>
    <source>
        <strain evidence="3 4">CBS 6936</strain>
    </source>
</reference>
<organism evidence="3 4">
    <name type="scientific">Clavispora lusitaniae</name>
    <name type="common">Candida lusitaniae</name>
    <dbReference type="NCBI Taxonomy" id="36911"/>
    <lineage>
        <taxon>Eukaryota</taxon>
        <taxon>Fungi</taxon>
        <taxon>Dikarya</taxon>
        <taxon>Ascomycota</taxon>
        <taxon>Saccharomycotina</taxon>
        <taxon>Pichiomycetes</taxon>
        <taxon>Metschnikowiaceae</taxon>
        <taxon>Clavispora</taxon>
    </lineage>
</organism>
<dbReference type="GO" id="GO:0022857">
    <property type="term" value="F:transmembrane transporter activity"/>
    <property type="evidence" value="ECO:0007669"/>
    <property type="project" value="InterPro"/>
</dbReference>
<comment type="caution">
    <text evidence="3">The sequence shown here is derived from an EMBL/GenBank/DDBJ whole genome shotgun (WGS) entry which is preliminary data.</text>
</comment>
<dbReference type="Gene3D" id="1.20.1250.20">
    <property type="entry name" value="MFS general substrate transporter like domains"/>
    <property type="match status" value="2"/>
</dbReference>
<evidence type="ECO:0008006" key="5">
    <source>
        <dbReference type="Google" id="ProtNLM"/>
    </source>
</evidence>
<dbReference type="PANTHER" id="PTHR23524">
    <property type="entry name" value="TRANSPORTER, PUTATIVE (AFU_ORTHOLOGUE AFUA_8G04850)-RELATED"/>
    <property type="match status" value="1"/>
</dbReference>
<feature type="transmembrane region" description="Helical" evidence="2">
    <location>
        <begin position="225"/>
        <end position="245"/>
    </location>
</feature>
<feature type="transmembrane region" description="Helical" evidence="2">
    <location>
        <begin position="378"/>
        <end position="402"/>
    </location>
</feature>
<feature type="transmembrane region" description="Helical" evidence="2">
    <location>
        <begin position="79"/>
        <end position="101"/>
    </location>
</feature>
<dbReference type="GO" id="GO:0016020">
    <property type="term" value="C:membrane"/>
    <property type="evidence" value="ECO:0007669"/>
    <property type="project" value="UniProtKB-SubCell"/>
</dbReference>
<feature type="transmembrane region" description="Helical" evidence="2">
    <location>
        <begin position="479"/>
        <end position="500"/>
    </location>
</feature>
<accession>A0AA91T0N2</accession>
<protein>
    <recommendedName>
        <fullName evidence="5">Major facilitator superfamily (MFS) profile domain-containing protein</fullName>
    </recommendedName>
</protein>
<proteinExistence type="predicted"/>
<dbReference type="Proteomes" id="UP000195602">
    <property type="component" value="Unassembled WGS sequence"/>
</dbReference>
<feature type="transmembrane region" description="Helical" evidence="2">
    <location>
        <begin position="265"/>
        <end position="285"/>
    </location>
</feature>
<name>A0AA91T0N2_CLALS</name>
<feature type="transmembrane region" description="Helical" evidence="2">
    <location>
        <begin position="414"/>
        <end position="434"/>
    </location>
</feature>
<evidence type="ECO:0000256" key="2">
    <source>
        <dbReference type="SAM" id="Phobius"/>
    </source>
</evidence>
<dbReference type="InterPro" id="IPR011701">
    <property type="entry name" value="MFS"/>
</dbReference>
<dbReference type="PANTHER" id="PTHR23524:SF1">
    <property type="entry name" value="MRH DOMAIN-CONTAINING PROTEIN-RELATED"/>
    <property type="match status" value="1"/>
</dbReference>
<evidence type="ECO:0000256" key="1">
    <source>
        <dbReference type="ARBA" id="ARBA00004141"/>
    </source>
</evidence>
<keyword evidence="2" id="KW-0812">Transmembrane</keyword>
<sequence>MKLGISSGVFKFCYVASPILSHSRHQRPHLLNPRYRGHNLIAYNFAGFAAVAFVVFLSASQPFYLTDVLGLSSEKVGSAIGTLGVVDELTVVICAPLIGALNDRINAWAFKRPGFPSGPRLLQLTSFSILALALMGYGKGAWRIFPDLWFWRIVFAMGVTGTMSIMTVMLHEANNSDFDWRRVIFWRPSSERPPFLSPLLGPVDGAGHAHTASRSAASREKNGRLSALLGVSTGLGAVFSVSVFLTLPVRLSGHFDLSREYSLRLSYLLLGGVAFVVGIVVYFAAYDSVKQKRESSRSHEEPSQLGYFALLRKGVQASRNDHQIQLAYAGAFVARSTTVATSVFIPLVVYKYYSAIGACGDHPNVAEIPNQSDCYDGYIFSAILTGVAQVVALVSSPLWGIVADIRRLGSRVTLAAASIFGSVGCFCLCIFGSTSEIYDPRRVSCFVWVSLIGLSQIGTIISSMSLLSQVGQRDSMRNHQVIGSISGIYSLCGGVGILLITKIGGTWSDTWVFGPFLLLGIFNVLLTLFAVFGGR</sequence>
<gene>
    <name evidence="3" type="ORF">A9F13_14g00506</name>
</gene>
<comment type="subcellular location">
    <subcellularLocation>
        <location evidence="1">Membrane</location>
        <topology evidence="1">Multi-pass membrane protein</topology>
    </subcellularLocation>
</comment>
<evidence type="ECO:0000313" key="3">
    <source>
        <dbReference type="EMBL" id="OVF07220.1"/>
    </source>
</evidence>
<dbReference type="EMBL" id="LYUB02000014">
    <property type="protein sequence ID" value="OVF07220.1"/>
    <property type="molecule type" value="Genomic_DNA"/>
</dbReference>
<keyword evidence="2" id="KW-0472">Membrane</keyword>
<feature type="transmembrane region" description="Helical" evidence="2">
    <location>
        <begin position="446"/>
        <end position="467"/>
    </location>
</feature>
<feature type="transmembrane region" description="Helical" evidence="2">
    <location>
        <begin position="512"/>
        <end position="532"/>
    </location>
</feature>
<feature type="transmembrane region" description="Helical" evidence="2">
    <location>
        <begin position="40"/>
        <end position="59"/>
    </location>
</feature>
<evidence type="ECO:0000313" key="4">
    <source>
        <dbReference type="Proteomes" id="UP000195602"/>
    </source>
</evidence>
<dbReference type="InterPro" id="IPR036259">
    <property type="entry name" value="MFS_trans_sf"/>
</dbReference>
<dbReference type="Pfam" id="PF07690">
    <property type="entry name" value="MFS_1"/>
    <property type="match status" value="1"/>
</dbReference>
<dbReference type="AlphaFoldDB" id="A0AA91T0N2"/>
<feature type="transmembrane region" description="Helical" evidence="2">
    <location>
        <begin position="149"/>
        <end position="171"/>
    </location>
</feature>
<feature type="transmembrane region" description="Helical" evidence="2">
    <location>
        <begin position="326"/>
        <end position="345"/>
    </location>
</feature>
<dbReference type="SUPFAM" id="SSF103473">
    <property type="entry name" value="MFS general substrate transporter"/>
    <property type="match status" value="2"/>
</dbReference>
<feature type="transmembrane region" description="Helical" evidence="2">
    <location>
        <begin position="121"/>
        <end position="137"/>
    </location>
</feature>
<keyword evidence="2" id="KW-1133">Transmembrane helix</keyword>
<dbReference type="KEGG" id="clus:A9F13_14g00506"/>